<reference evidence="7" key="3">
    <citation type="submission" date="2025-09" db="UniProtKB">
        <authorList>
            <consortium name="Ensembl"/>
        </authorList>
    </citation>
    <scope>IDENTIFICATION</scope>
</reference>
<evidence type="ECO:0000313" key="7">
    <source>
        <dbReference type="Ensembl" id="ENSSAUP00010061822.1"/>
    </source>
</evidence>
<dbReference type="InParanoid" id="A0A671YGD0"/>
<evidence type="ECO:0000256" key="6">
    <source>
        <dbReference type="SAM" id="Phobius"/>
    </source>
</evidence>
<dbReference type="AlphaFoldDB" id="A0A671YGD0"/>
<reference evidence="7" key="1">
    <citation type="submission" date="2021-04" db="EMBL/GenBank/DDBJ databases">
        <authorList>
            <consortium name="Wellcome Sanger Institute Data Sharing"/>
        </authorList>
    </citation>
    <scope>NUCLEOTIDE SEQUENCE [LARGE SCALE GENOMIC DNA]</scope>
</reference>
<name>A0A671YGD0_SPAAU</name>
<keyword evidence="4 6" id="KW-1133">Transmembrane helix</keyword>
<reference evidence="7" key="2">
    <citation type="submission" date="2025-08" db="UniProtKB">
        <authorList>
            <consortium name="Ensembl"/>
        </authorList>
    </citation>
    <scope>IDENTIFICATION</scope>
</reference>
<evidence type="ECO:0000256" key="5">
    <source>
        <dbReference type="ARBA" id="ARBA00023136"/>
    </source>
</evidence>
<evidence type="ECO:0000256" key="4">
    <source>
        <dbReference type="ARBA" id="ARBA00022989"/>
    </source>
</evidence>
<dbReference type="GeneTree" id="ENSGT01030000234590"/>
<dbReference type="InterPro" id="IPR008661">
    <property type="entry name" value="L6_membrane"/>
</dbReference>
<evidence type="ECO:0000256" key="1">
    <source>
        <dbReference type="ARBA" id="ARBA00004141"/>
    </source>
</evidence>
<gene>
    <name evidence="7" type="primary">LOC115594860</name>
</gene>
<accession>A0A671YGD0</accession>
<feature type="transmembrane region" description="Helical" evidence="6">
    <location>
        <begin position="50"/>
        <end position="70"/>
    </location>
</feature>
<dbReference type="Pfam" id="PF05805">
    <property type="entry name" value="L6_membrane"/>
    <property type="match status" value="1"/>
</dbReference>
<comment type="subcellular location">
    <subcellularLocation>
        <location evidence="1">Membrane</location>
        <topology evidence="1">Multi-pass membrane protein</topology>
    </subcellularLocation>
</comment>
<keyword evidence="5 6" id="KW-0472">Membrane</keyword>
<protein>
    <submittedName>
        <fullName evidence="7">Transmembrane 4 L six family member 21a</fullName>
    </submittedName>
</protein>
<evidence type="ECO:0000313" key="8">
    <source>
        <dbReference type="Proteomes" id="UP000472265"/>
    </source>
</evidence>
<proteinExistence type="inferred from homology"/>
<organism evidence="7 8">
    <name type="scientific">Sparus aurata</name>
    <name type="common">Gilthead sea bream</name>
    <dbReference type="NCBI Taxonomy" id="8175"/>
    <lineage>
        <taxon>Eukaryota</taxon>
        <taxon>Metazoa</taxon>
        <taxon>Chordata</taxon>
        <taxon>Craniata</taxon>
        <taxon>Vertebrata</taxon>
        <taxon>Euteleostomi</taxon>
        <taxon>Actinopterygii</taxon>
        <taxon>Neopterygii</taxon>
        <taxon>Teleostei</taxon>
        <taxon>Neoteleostei</taxon>
        <taxon>Acanthomorphata</taxon>
        <taxon>Eupercaria</taxon>
        <taxon>Spariformes</taxon>
        <taxon>Sparidae</taxon>
        <taxon>Sparus</taxon>
    </lineage>
</organism>
<comment type="similarity">
    <text evidence="2">Belongs to the L6 tetraspanin family.</text>
</comment>
<evidence type="ECO:0000256" key="2">
    <source>
        <dbReference type="ARBA" id="ARBA00006193"/>
    </source>
</evidence>
<dbReference type="Ensembl" id="ENSSAUT00010064841.1">
    <property type="protein sequence ID" value="ENSSAUP00010061822.1"/>
    <property type="gene ID" value="ENSSAUG00010024985.1"/>
</dbReference>
<dbReference type="GO" id="GO:0016020">
    <property type="term" value="C:membrane"/>
    <property type="evidence" value="ECO:0007669"/>
    <property type="project" value="UniProtKB-SubCell"/>
</dbReference>
<dbReference type="Proteomes" id="UP000472265">
    <property type="component" value="Chromosome 13"/>
</dbReference>
<sequence length="221" mass="23169">MCTGKCSRCIACALYPLVFMSMLCNIILFFPEGSVKYSKEGHLTDEVKYLGGLIGGGLMVLIPALFISLTGEDGCCGNRCGMFFSIGFAAEGVAGALYSFIVAVAGIGNGPLCFSNGEWTRPFKDSYISDSKKWAVCTEPKNVVQFNTGLFGTLIAVSCLQVILCAIQTINGLFGCLGGTCNKSEAIGETPPLRTNPNLNPLQNCASAAGSGDFSTTDSGD</sequence>
<evidence type="ECO:0000256" key="3">
    <source>
        <dbReference type="ARBA" id="ARBA00022692"/>
    </source>
</evidence>
<feature type="transmembrane region" description="Helical" evidence="6">
    <location>
        <begin position="150"/>
        <end position="174"/>
    </location>
</feature>
<feature type="transmembrane region" description="Helical" evidence="6">
    <location>
        <begin position="82"/>
        <end position="107"/>
    </location>
</feature>
<dbReference type="PANTHER" id="PTHR14198">
    <property type="entry name" value="TRANSMEMBRANE 4 L6 FAMILY MEMBER 1-RELATED"/>
    <property type="match status" value="1"/>
</dbReference>
<keyword evidence="3 6" id="KW-0812">Transmembrane</keyword>
<dbReference type="PANTHER" id="PTHR14198:SF23">
    <property type="entry name" value="SI:CH211-137I24.10"/>
    <property type="match status" value="1"/>
</dbReference>
<keyword evidence="8" id="KW-1185">Reference proteome</keyword>
<feature type="transmembrane region" description="Helical" evidence="6">
    <location>
        <begin position="12"/>
        <end position="30"/>
    </location>
</feature>